<dbReference type="AlphaFoldDB" id="J9FRL1"/>
<dbReference type="PANTHER" id="PTHR34985">
    <property type="entry name" value="SLR0554 PROTEIN"/>
    <property type="match status" value="1"/>
</dbReference>
<sequence length="613" mass="70738">MAMNNTSIYNQEKFIRAFCQVYSCSKAIEEFLSDSFSVTQRSGIYQSKTNPTIQLRVDEDSQSVYCSGIPTPYNAFHIVRLYLYGHLDMKVDSNISLNQQPSFQAMIKICRNNAAIRAAFVKLQNQKTSSSYANWEAALSINPKTNSIASTGKNLKLILLNDSKLNQVRYNRFTKKDETDCPEFSNERGNLIDDESIGKMALYIEETYGLYIPQLRILEMLKTTATERSFHPIKDFILSEVWDGIERIDTLIIRYLKGEDSMLTRAQTRKWMIAAVARIFEPGCKFDHVLTLAGPEGAGKSTFFKVLANGEWFSDSFSFKHDDKAKVEEITGHWIVELSELSGMDSKQDPQLIKAFLSREKDEIRPAYARKCETIPRSNVFAGSTNQSNFLQNCNGNRRWWIIPIKGDEGPGNWQEALKREVPQLWAEAYHYYQSGEPIFLSKELEMDARRLQEQFTENQADELLDDIEAFLERPVPTAYDQWPISVRLQWQLWKTGRIDWLRDEYRKEGTHLLTMVSARMIKEELPNELIRTSHRYHSNYINALMAKFSNWKRSEQEKVSGLPLFYCGADGRAKYPWLRCPASTMIEKPKDAPLSLLSLPFMENLNQEGKEG</sequence>
<protein>
    <submittedName>
        <fullName evidence="2">Virulence-associated E family protein</fullName>
    </submittedName>
</protein>
<dbReference type="PANTHER" id="PTHR34985:SF1">
    <property type="entry name" value="SLR0554 PROTEIN"/>
    <property type="match status" value="1"/>
</dbReference>
<name>J9FRL1_9ZZZZ</name>
<evidence type="ECO:0000313" key="2">
    <source>
        <dbReference type="EMBL" id="EJW97123.1"/>
    </source>
</evidence>
<feature type="domain" description="Virulence-associated protein E-like" evidence="1">
    <location>
        <begin position="241"/>
        <end position="457"/>
    </location>
</feature>
<comment type="caution">
    <text evidence="2">The sequence shown here is derived from an EMBL/GenBank/DDBJ whole genome shotgun (WGS) entry which is preliminary data.</text>
</comment>
<reference evidence="2" key="1">
    <citation type="journal article" date="2012" name="PLoS ONE">
        <title>Gene sets for utilization of primary and secondary nutrition supplies in the distal gut of endangered iberian lynx.</title>
        <authorList>
            <person name="Alcaide M."/>
            <person name="Messina E."/>
            <person name="Richter M."/>
            <person name="Bargiela R."/>
            <person name="Peplies J."/>
            <person name="Huws S.A."/>
            <person name="Newbold C.J."/>
            <person name="Golyshin P.N."/>
            <person name="Simon M.A."/>
            <person name="Lopez G."/>
            <person name="Yakimov M.M."/>
            <person name="Ferrer M."/>
        </authorList>
    </citation>
    <scope>NUCLEOTIDE SEQUENCE</scope>
</reference>
<gene>
    <name evidence="2" type="ORF">EVA_14766</name>
</gene>
<dbReference type="InterPro" id="IPR007936">
    <property type="entry name" value="VapE-like_dom"/>
</dbReference>
<dbReference type="EMBL" id="AMCI01004928">
    <property type="protein sequence ID" value="EJW97123.1"/>
    <property type="molecule type" value="Genomic_DNA"/>
</dbReference>
<organism evidence="2">
    <name type="scientific">gut metagenome</name>
    <dbReference type="NCBI Taxonomy" id="749906"/>
    <lineage>
        <taxon>unclassified sequences</taxon>
        <taxon>metagenomes</taxon>
        <taxon>organismal metagenomes</taxon>
    </lineage>
</organism>
<proteinExistence type="predicted"/>
<evidence type="ECO:0000259" key="1">
    <source>
        <dbReference type="Pfam" id="PF05272"/>
    </source>
</evidence>
<accession>J9FRL1</accession>
<dbReference type="Pfam" id="PF05272">
    <property type="entry name" value="VapE-like_dom"/>
    <property type="match status" value="1"/>
</dbReference>